<keyword evidence="10" id="KW-1185">Reference proteome</keyword>
<gene>
    <name evidence="9" type="ORF">N300_14065</name>
</gene>
<keyword evidence="3 7" id="KW-0202">Cytokine</keyword>
<dbReference type="SUPFAM" id="SSF47266">
    <property type="entry name" value="4-helical cytokines"/>
    <property type="match status" value="1"/>
</dbReference>
<evidence type="ECO:0000256" key="6">
    <source>
        <dbReference type="ARBA" id="ARBA00023157"/>
    </source>
</evidence>
<reference evidence="9 10" key="1">
    <citation type="submission" date="2014-04" db="EMBL/GenBank/DDBJ databases">
        <title>Genome evolution of avian class.</title>
        <authorList>
            <person name="Zhang G."/>
            <person name="Li C."/>
        </authorList>
    </citation>
    <scope>NUCLEOTIDE SEQUENCE [LARGE SCALE GENOMIC DNA]</scope>
    <source>
        <strain evidence="9">BGI_N300</strain>
    </source>
</reference>
<dbReference type="InterPro" id="IPR003443">
    <property type="entry name" value="IL-15/IL-21_fam"/>
</dbReference>
<organism evidence="9 10">
    <name type="scientific">Calypte anna</name>
    <name type="common">Anna's hummingbird</name>
    <name type="synonym">Archilochus anna</name>
    <dbReference type="NCBI Taxonomy" id="9244"/>
    <lineage>
        <taxon>Eukaryota</taxon>
        <taxon>Metazoa</taxon>
        <taxon>Chordata</taxon>
        <taxon>Craniata</taxon>
        <taxon>Vertebrata</taxon>
        <taxon>Euteleostomi</taxon>
        <taxon>Archelosauria</taxon>
        <taxon>Archosauria</taxon>
        <taxon>Dinosauria</taxon>
        <taxon>Saurischia</taxon>
        <taxon>Theropoda</taxon>
        <taxon>Coelurosauria</taxon>
        <taxon>Aves</taxon>
        <taxon>Neognathae</taxon>
        <taxon>Neoaves</taxon>
        <taxon>Strisores</taxon>
        <taxon>Apodiformes</taxon>
        <taxon>Trochilidae</taxon>
        <taxon>Calypte</taxon>
    </lineage>
</organism>
<keyword evidence="5 8" id="KW-0732">Signal</keyword>
<dbReference type="EMBL" id="KL218773">
    <property type="protein sequence ID" value="KFP08102.1"/>
    <property type="molecule type" value="Genomic_DNA"/>
</dbReference>
<dbReference type="PANTHER" id="PTHR14356:SF3">
    <property type="entry name" value="INTERLEUKIN-15"/>
    <property type="match status" value="1"/>
</dbReference>
<evidence type="ECO:0000256" key="4">
    <source>
        <dbReference type="ARBA" id="ARBA00022525"/>
    </source>
</evidence>
<proteinExistence type="inferred from homology"/>
<evidence type="ECO:0000256" key="1">
    <source>
        <dbReference type="ARBA" id="ARBA00004613"/>
    </source>
</evidence>
<evidence type="ECO:0000256" key="8">
    <source>
        <dbReference type="SAM" id="SignalP"/>
    </source>
</evidence>
<dbReference type="STRING" id="9244.A0A091IIK1"/>
<dbReference type="GO" id="GO:0050778">
    <property type="term" value="P:positive regulation of immune response"/>
    <property type="evidence" value="ECO:0007669"/>
    <property type="project" value="TreeGrafter"/>
</dbReference>
<evidence type="ECO:0000256" key="2">
    <source>
        <dbReference type="ARBA" id="ARBA00006050"/>
    </source>
</evidence>
<evidence type="ECO:0000313" key="9">
    <source>
        <dbReference type="EMBL" id="KFP08102.1"/>
    </source>
</evidence>
<dbReference type="GO" id="GO:0042119">
    <property type="term" value="P:neutrophil activation"/>
    <property type="evidence" value="ECO:0007669"/>
    <property type="project" value="TreeGrafter"/>
</dbReference>
<comment type="subcellular location">
    <subcellularLocation>
        <location evidence="1">Secreted</location>
    </subcellularLocation>
</comment>
<feature type="signal peptide" evidence="8">
    <location>
        <begin position="1"/>
        <end position="22"/>
    </location>
</feature>
<dbReference type="Proteomes" id="UP000054308">
    <property type="component" value="Unassembled WGS sequence"/>
</dbReference>
<dbReference type="GO" id="GO:0005615">
    <property type="term" value="C:extracellular space"/>
    <property type="evidence" value="ECO:0007669"/>
    <property type="project" value="UniProtKB-KW"/>
</dbReference>
<name>A0A091IIK1_CALAN</name>
<keyword evidence="6" id="KW-1015">Disulfide bond</keyword>
<evidence type="ECO:0000256" key="5">
    <source>
        <dbReference type="ARBA" id="ARBA00022729"/>
    </source>
</evidence>
<dbReference type="Pfam" id="PF02372">
    <property type="entry name" value="IL15"/>
    <property type="match status" value="1"/>
</dbReference>
<evidence type="ECO:0000313" key="10">
    <source>
        <dbReference type="Proteomes" id="UP000054308"/>
    </source>
</evidence>
<evidence type="ECO:0000256" key="7">
    <source>
        <dbReference type="RuleBase" id="RU003453"/>
    </source>
</evidence>
<protein>
    <recommendedName>
        <fullName evidence="7">Interleukin</fullName>
    </recommendedName>
</protein>
<dbReference type="GO" id="GO:0001819">
    <property type="term" value="P:positive regulation of cytokine production"/>
    <property type="evidence" value="ECO:0007669"/>
    <property type="project" value="TreeGrafter"/>
</dbReference>
<comment type="similarity">
    <text evidence="2 7">Belongs to the IL-15/IL-21 family.</text>
</comment>
<sequence>MMCKVLIFSCISAVMLVTAAYGAPLSTEKVQLLRALIRDLKLLEKSKNKIHLDLYTPNDNQDCSWQTLQCYLAEISTLENEIEDEDVYNLQNIKKNLQSLMVGKLSTPLKKKKKKKKKKKRDLIPPGTGCKICEANNKEKFPAFHQELSNFLRSMLK</sequence>
<dbReference type="AlphaFoldDB" id="A0A091IIK1"/>
<dbReference type="GO" id="GO:0042102">
    <property type="term" value="P:positive regulation of T cell proliferation"/>
    <property type="evidence" value="ECO:0007669"/>
    <property type="project" value="TreeGrafter"/>
</dbReference>
<dbReference type="InterPro" id="IPR009079">
    <property type="entry name" value="4_helix_cytokine-like_core"/>
</dbReference>
<dbReference type="Gene3D" id="1.20.1250.70">
    <property type="entry name" value="Interleukin-15/Interleukin-21"/>
    <property type="match status" value="1"/>
</dbReference>
<dbReference type="GO" id="GO:0006955">
    <property type="term" value="P:immune response"/>
    <property type="evidence" value="ECO:0007669"/>
    <property type="project" value="InterPro"/>
</dbReference>
<dbReference type="GO" id="GO:0005126">
    <property type="term" value="F:cytokine receptor binding"/>
    <property type="evidence" value="ECO:0007669"/>
    <property type="project" value="InterPro"/>
</dbReference>
<accession>A0A091IIK1</accession>
<feature type="chain" id="PRO_5001876544" description="Interleukin" evidence="8">
    <location>
        <begin position="23"/>
        <end position="157"/>
    </location>
</feature>
<keyword evidence="4" id="KW-0964">Secreted</keyword>
<dbReference type="GO" id="GO:0005125">
    <property type="term" value="F:cytokine activity"/>
    <property type="evidence" value="ECO:0007669"/>
    <property type="project" value="UniProtKB-KW"/>
</dbReference>
<evidence type="ECO:0000256" key="3">
    <source>
        <dbReference type="ARBA" id="ARBA00022514"/>
    </source>
</evidence>
<dbReference type="PANTHER" id="PTHR14356">
    <property type="entry name" value="INTERLEUKIN-15-RELATED"/>
    <property type="match status" value="1"/>
</dbReference>